<dbReference type="InterPro" id="IPR036397">
    <property type="entry name" value="RNaseH_sf"/>
</dbReference>
<dbReference type="Proteomes" id="UP001596183">
    <property type="component" value="Unassembled WGS sequence"/>
</dbReference>
<reference evidence="3" key="1">
    <citation type="journal article" date="2019" name="Int. J. Syst. Evol. Microbiol.">
        <title>The Global Catalogue of Microorganisms (GCM) 10K type strain sequencing project: providing services to taxonomists for standard genome sequencing and annotation.</title>
        <authorList>
            <consortium name="The Broad Institute Genomics Platform"/>
            <consortium name="The Broad Institute Genome Sequencing Center for Infectious Disease"/>
            <person name="Wu L."/>
            <person name="Ma J."/>
        </authorList>
    </citation>
    <scope>NUCLEOTIDE SEQUENCE [LARGE SCALE GENOMIC DNA]</scope>
    <source>
        <strain evidence="3">JCM 13852</strain>
    </source>
</reference>
<dbReference type="EMBL" id="JBHSPC010000008">
    <property type="protein sequence ID" value="MFC5669012.1"/>
    <property type="molecule type" value="Genomic_DNA"/>
</dbReference>
<name>A0ABW0XEP0_9ACTN</name>
<dbReference type="Gene3D" id="3.30.420.10">
    <property type="entry name" value="Ribonuclease H-like superfamily/Ribonuclease H"/>
    <property type="match status" value="1"/>
</dbReference>
<protein>
    <submittedName>
        <fullName evidence="2">Transposase</fullName>
    </submittedName>
</protein>
<gene>
    <name evidence="2" type="ORF">ACFP2V_02435</name>
</gene>
<evidence type="ECO:0000313" key="2">
    <source>
        <dbReference type="EMBL" id="MFC5669012.1"/>
    </source>
</evidence>
<comment type="caution">
    <text evidence="2">The sequence shown here is derived from an EMBL/GenBank/DDBJ whole genome shotgun (WGS) entry which is preliminary data.</text>
</comment>
<sequence length="167" mass="19106">MRGRSWRRLSIAARACYKPGERARPVWRPKDHRRFKHERKSFGWTDHRDLAVCAHLQLGGGPVVLLWDNSNTRLTAGMGRFEAEHDWLTVYRLPAYAPDLNPVEGLWSLLRRGLPADTAFTGADHLVRTVRRGLRQIRYRPALIDGCPTGTGLTIRGRHPTPSRKPQ</sequence>
<feature type="domain" description="Tc1-like transposase DDE" evidence="1">
    <location>
        <begin position="62"/>
        <end position="116"/>
    </location>
</feature>
<organism evidence="2 3">
    <name type="scientific">Streptomyces incanus</name>
    <dbReference type="NCBI Taxonomy" id="887453"/>
    <lineage>
        <taxon>Bacteria</taxon>
        <taxon>Bacillati</taxon>
        <taxon>Actinomycetota</taxon>
        <taxon>Actinomycetes</taxon>
        <taxon>Kitasatosporales</taxon>
        <taxon>Streptomycetaceae</taxon>
        <taxon>Streptomyces</taxon>
    </lineage>
</organism>
<accession>A0ABW0XEP0</accession>
<evidence type="ECO:0000313" key="3">
    <source>
        <dbReference type="Proteomes" id="UP001596183"/>
    </source>
</evidence>
<evidence type="ECO:0000259" key="1">
    <source>
        <dbReference type="Pfam" id="PF13358"/>
    </source>
</evidence>
<proteinExistence type="predicted"/>
<dbReference type="RefSeq" id="WP_381204670.1">
    <property type="nucleotide sequence ID" value="NZ_JBHSPC010000008.1"/>
</dbReference>
<dbReference type="InterPro" id="IPR038717">
    <property type="entry name" value="Tc1-like_DDE_dom"/>
</dbReference>
<keyword evidence="3" id="KW-1185">Reference proteome</keyword>
<dbReference type="Pfam" id="PF13358">
    <property type="entry name" value="DDE_3"/>
    <property type="match status" value="1"/>
</dbReference>